<feature type="transmembrane region" description="Helical" evidence="1">
    <location>
        <begin position="62"/>
        <end position="84"/>
    </location>
</feature>
<keyword evidence="1" id="KW-0472">Membrane</keyword>
<proteinExistence type="predicted"/>
<keyword evidence="1" id="KW-0812">Transmembrane</keyword>
<keyword evidence="3" id="KW-1185">Reference proteome</keyword>
<protein>
    <submittedName>
        <fullName evidence="2">Uncharacterized protein</fullName>
    </submittedName>
</protein>
<organism evidence="2 3">
    <name type="scientific">Ralstonia phage BHDT_So9</name>
    <dbReference type="NCBI Taxonomy" id="2972464"/>
    <lineage>
        <taxon>Viruses</taxon>
        <taxon>Duplodnaviria</taxon>
        <taxon>Heunggongvirae</taxon>
        <taxon>Uroviricota</taxon>
        <taxon>Caudoviricetes</taxon>
        <taxon>Autographivirales</taxon>
        <taxon>Autonotataviridae</taxon>
        <taxon>Okabevirinae</taxon>
        <taxon>Higashivirus</taxon>
        <taxon>Higashivirus BHDTSo9</taxon>
    </lineage>
</organism>
<dbReference type="Proteomes" id="UP001058734">
    <property type="component" value="Segment"/>
</dbReference>
<evidence type="ECO:0000313" key="2">
    <source>
        <dbReference type="EMBL" id="UWI83499.1"/>
    </source>
</evidence>
<accession>A0A9E7QWU9</accession>
<evidence type="ECO:0000256" key="1">
    <source>
        <dbReference type="SAM" id="Phobius"/>
    </source>
</evidence>
<sequence>MCVSCVSLYALCVSLVSCLSLVSLCLSLSVPLLPGAADVASLAGTTDWRIASLCLKGTRIRIMSRIESVSADVLLCMCTVCMYCMCCMRTVLCMCCICTLLCMYCMCTVCVLCIYMYVLCIYMYIYCIFTVYLLYIYSMAEERIGLNCMLLSPRSHRSHRIGRRWLSACSVHGVGRTWHHLQRLLLPHSPEGCPRCGMPVRGPDSDTAFSVSQGNQNQPESPTLLPGSVLCI</sequence>
<name>A0A9E7QWU9_9CAUD</name>
<keyword evidence="1" id="KW-1133">Transmembrane helix</keyword>
<dbReference type="EMBL" id="OP087422">
    <property type="protein sequence ID" value="UWI83499.1"/>
    <property type="molecule type" value="Genomic_DNA"/>
</dbReference>
<evidence type="ECO:0000313" key="3">
    <source>
        <dbReference type="Proteomes" id="UP001058734"/>
    </source>
</evidence>
<feature type="transmembrane region" description="Helical" evidence="1">
    <location>
        <begin position="123"/>
        <end position="140"/>
    </location>
</feature>
<reference evidence="2" key="1">
    <citation type="submission" date="2022-07" db="EMBL/GenBank/DDBJ databases">
        <title>Biological characterization and genomic analysis of novel phages DLDT_So2 and BHDT_So9 against Pseudomonas solanacearum, an infectious agent in tomato in Vietnam.</title>
        <authorList>
            <person name="Pham Q.-A.N."/>
            <person name="To N.H."/>
            <person name="Vo N."/>
            <person name="Tu V.Q."/>
            <person name="Nguyen T.M."/>
            <person name="Nguyen H.D."/>
            <person name="Andrew M."/>
            <person name="Le T.-T.T."/>
            <person name="Vo P.T."/>
            <person name="Huynh O.N."/>
            <person name="Hoang H.A."/>
        </authorList>
    </citation>
    <scope>NUCLEOTIDE SEQUENCE</scope>
</reference>